<accession>D2VRX3</accession>
<dbReference type="Pfam" id="PF00136">
    <property type="entry name" value="DNA_pol_B"/>
    <property type="match status" value="1"/>
</dbReference>
<dbReference type="GO" id="GO:0003887">
    <property type="term" value="F:DNA-directed DNA polymerase activity"/>
    <property type="evidence" value="ECO:0007669"/>
    <property type="project" value="UniProtKB-KW"/>
</dbReference>
<dbReference type="InterPro" id="IPR006133">
    <property type="entry name" value="DNA-dir_DNA_pol_B_exonuc"/>
</dbReference>
<dbReference type="Pfam" id="PF01426">
    <property type="entry name" value="BAH"/>
    <property type="match status" value="1"/>
</dbReference>
<keyword evidence="5 13" id="KW-0479">Metal-binding</keyword>
<dbReference type="FunFam" id="1.10.287.690:FF:000002">
    <property type="entry name" value="DNA polymerase zeta"/>
    <property type="match status" value="1"/>
</dbReference>
<dbReference type="PANTHER" id="PTHR45812:SF1">
    <property type="entry name" value="DNA POLYMERASE ZETA CATALYTIC SUBUNIT"/>
    <property type="match status" value="1"/>
</dbReference>
<dbReference type="Gene3D" id="1.10.132.60">
    <property type="entry name" value="DNA polymerase family B, C-terminal domain"/>
    <property type="match status" value="1"/>
</dbReference>
<dbReference type="CDD" id="cd05534">
    <property type="entry name" value="POLBc_zeta"/>
    <property type="match status" value="1"/>
</dbReference>
<comment type="catalytic activity">
    <reaction evidence="12 13">
        <text>DNA(n) + a 2'-deoxyribonucleoside 5'-triphosphate = DNA(n+1) + diphosphate</text>
        <dbReference type="Rhea" id="RHEA:22508"/>
        <dbReference type="Rhea" id="RHEA-COMP:17339"/>
        <dbReference type="Rhea" id="RHEA-COMP:17340"/>
        <dbReference type="ChEBI" id="CHEBI:33019"/>
        <dbReference type="ChEBI" id="CHEBI:61560"/>
        <dbReference type="ChEBI" id="CHEBI:173112"/>
        <dbReference type="EC" id="2.7.7.7"/>
    </reaction>
</comment>
<keyword evidence="13" id="KW-0235">DNA replication</keyword>
<dbReference type="PRINTS" id="PR00106">
    <property type="entry name" value="DNAPOLB"/>
</dbReference>
<gene>
    <name evidence="16" type="ORF">NAEGRDRAFT_81016</name>
</gene>
<dbReference type="SMART" id="SM00439">
    <property type="entry name" value="BAH"/>
    <property type="match status" value="1"/>
</dbReference>
<evidence type="ECO:0000256" key="13">
    <source>
        <dbReference type="RuleBase" id="RU000442"/>
    </source>
</evidence>
<evidence type="ECO:0000256" key="9">
    <source>
        <dbReference type="ARBA" id="ARBA00023004"/>
    </source>
</evidence>
<dbReference type="InParanoid" id="D2VRX3"/>
<dbReference type="Gene3D" id="3.90.1600.10">
    <property type="entry name" value="Palm domain of DNA polymerase"/>
    <property type="match status" value="1"/>
</dbReference>
<dbReference type="SMART" id="SM00486">
    <property type="entry name" value="POLBc"/>
    <property type="match status" value="1"/>
</dbReference>
<dbReference type="SUPFAM" id="SSF53098">
    <property type="entry name" value="Ribonuclease H-like"/>
    <property type="match status" value="1"/>
</dbReference>
<dbReference type="Gene3D" id="1.10.287.690">
    <property type="entry name" value="Helix hairpin bin"/>
    <property type="match status" value="1"/>
</dbReference>
<dbReference type="STRING" id="5762.D2VRX3"/>
<dbReference type="GeneID" id="8851038"/>
<keyword evidence="11" id="KW-0234">DNA repair</keyword>
<dbReference type="FunCoup" id="D2VRX3">
    <property type="interactions" value="290"/>
</dbReference>
<keyword evidence="17" id="KW-1185">Reference proteome</keyword>
<evidence type="ECO:0000256" key="5">
    <source>
        <dbReference type="ARBA" id="ARBA00022723"/>
    </source>
</evidence>
<evidence type="ECO:0000313" key="16">
    <source>
        <dbReference type="EMBL" id="EFC40538.1"/>
    </source>
</evidence>
<evidence type="ECO:0000256" key="3">
    <source>
        <dbReference type="ARBA" id="ARBA00022679"/>
    </source>
</evidence>
<evidence type="ECO:0000259" key="15">
    <source>
        <dbReference type="PROSITE" id="PS51038"/>
    </source>
</evidence>
<keyword evidence="4 13" id="KW-0548">Nucleotidyltransferase</keyword>
<dbReference type="GO" id="GO:0008270">
    <property type="term" value="F:zinc ion binding"/>
    <property type="evidence" value="ECO:0007669"/>
    <property type="project" value="UniProtKB-KW"/>
</dbReference>
<evidence type="ECO:0000256" key="8">
    <source>
        <dbReference type="ARBA" id="ARBA00022932"/>
    </source>
</evidence>
<comment type="similarity">
    <text evidence="2 13">Belongs to the DNA polymerase type-B family.</text>
</comment>
<dbReference type="Gene3D" id="2.30.30.490">
    <property type="match status" value="1"/>
</dbReference>
<dbReference type="EMBL" id="GG738892">
    <property type="protein sequence ID" value="EFC40538.1"/>
    <property type="molecule type" value="Genomic_DNA"/>
</dbReference>
<dbReference type="OMA" id="KEDEYNN"/>
<organism evidence="17">
    <name type="scientific">Naegleria gruberi</name>
    <name type="common">Amoeba</name>
    <dbReference type="NCBI Taxonomy" id="5762"/>
    <lineage>
        <taxon>Eukaryota</taxon>
        <taxon>Discoba</taxon>
        <taxon>Heterolobosea</taxon>
        <taxon>Tetramitia</taxon>
        <taxon>Eutetramitia</taxon>
        <taxon>Vahlkampfiidae</taxon>
        <taxon>Naegleria</taxon>
    </lineage>
</organism>
<sequence>MHVYGTVQETKQKACLHVHQLYPYFMLSFPHELFSSNSNQNNSNINSSNNDDSDDLTSIYQNMDMKKVNQFISVLGASIEDTFHQSLFGHTLNQYERTLKNNPQQQPSFHIHPRQFVHDIVLVSGKPFYGYWFNHKLFLKVYVYNPSHVGKMAAMFGNGTVMGHRFSVYEAHIPFPLQFMMDYNLYGMGDLSVEKLYFRLPFNSFRDDMAADKISSQNAIQYGTILPDNVKRLSKCEIEMDAFSRDVMNRKDIVDLQLSLEDEKEESFGKERKLIRSLNVIWEEERRRRRSLEKASQPFIPCSPFERQEKRPQNELEGYMYDNLMKIVENMNRDDNYDAKHQVEQENESLILTSQLPKAFSQKSATPQQQDSNLKKSQQELNDFLSKFPTAFQTYEEIKEIYLASRDNSYFGQGNALFNIQLTQGDLELENVLNWMRDKDFELKEDEYNNLGDYQEDEEDNEEEESEDSLIQDEQEMLNSMKEVFSGNEQIFHVDEEEEQVSDEEWNVSSDSEGEDVVEFIPQFDGTHPETKSRKQNKRITIESVNIGDFVYMRAPKNSKPYIACILDKNNEKKTIQVRWFYRPEETKTGARDWTGVSEIFLISQSDTNPFETVVGKCKVLVVDDYFRNMPPNVQMPSSLYDQTSLPEEFTDHNEDTFFCRFEYSVRKDEYKPLSSESKQILQNYERKVLLPAKKRKISFADEEQPSETEVTPQSTNDNFFFDNFFSQAKHLPQDKPSEDITVSTLMMEQALESFDPDRFNFAANSSSSSSIQPTPPIIQEEPTETSPPLASNIAKQVNSPFQSPIIIPTIAEEEQPEVQQEEEEFLEKVFNVELTPPMIDISPPSEKFEPSAITTISNETSPIVVTLNETDSSSVVRSGNLILDFKEPPSIEALENELHESAIAYKGLIRQMENYPFFSSHDDYLESKRSSLIRFSSIFGKKKLNEEMPKSKDYKELPFLNFKSKLNPIERPVHKKFGKLILDFAPKPPSLSMVYEELSQEKKPVIADIEEIHRPLSPQYDEPILDVASSLTARKLLSLNNTPNTLRNRAPEYQSLLSELSVMSERKKIAFDEAAIPRDNKKKKDLVSKQNLSVMCIECHVLTRATFLPNPLYDSVQTIVITYQNCANIAESLEHWLLVNREMEADDAAQRPLAFPTHFDRVIEFKNEKDLYEGFIDVLCKVDPDILLGYEIQTEGLGYLIERGFLVMGRNVCFEISRVANFQSDKPKVDKKKATNTSNNFQREKALKKAQEYARNKQSGVMIKGRVVMNVWRIMNGELKLDMYTLHNVVFNVLGRRIPFYSHQTLTDLSHSCSHEKDSFEYRVILQYYLIKTSVTLEVLNHLDILNRTGELGKVYGIEFFSVISRGSQYRVESMMLRLARLRNYVALSPTRKQVMEQAAIECLPLVMEPQSKLYTNPMIVLDFQSLYPSIIIAYNLCYSTCLGKLAFVDRKKTKLGTLENYEPNNELRKLLQDRTGSDSIEEDIFITPNQCLFVKPNVRQGVLPRMCSEILNTRIMVKQAMKETSKDDKETQRILNARQLGLKLIANVTYGYTSANFSGRMPLSDLADAIVQLARATLENAIDIVNEKFPGKCRIAYGDTDSLFVECINSTREEAFKLGKEIVKHVTNANPRPITLQMERVFHPSYLVSKKRYVGMAYESPAQTKGTLFCKGIEAVRRDNCLMVRSLMEKSLEILFESLDFSRVKAYLSRQFYRIISEKCSLQDFIFWKKVKLGYYKSERHLPPSARIAVREMQRDPRAEPRFNERVPYVVVFSSLNPAKAKLSDMVIHPKYFIEDRMNQVQNYKQKYRIHYNYYITRQLLPSIDRLFSLSFVNCNIWYTNLPKKDIYLLADWRKQVFRKSKNFIEQYFQPLSRPCSSCGKIIDSSKKDVTVDLLCSDCNSYPLILLLRRRATEKRLNELKELCRYCNHSLDMTNGLLPNSSFSMEQKCLSLECPILYSKMQSFNNLQSLMEIKQELI</sequence>
<dbReference type="RefSeq" id="XP_002673282.1">
    <property type="nucleotide sequence ID" value="XM_002673236.1"/>
</dbReference>
<dbReference type="InterPro" id="IPR025687">
    <property type="entry name" value="Znf-C4pol"/>
</dbReference>
<dbReference type="SUPFAM" id="SSF56672">
    <property type="entry name" value="DNA/RNA polymerases"/>
    <property type="match status" value="1"/>
</dbReference>
<feature type="region of interest" description="Disordered" evidence="14">
    <location>
        <begin position="765"/>
        <end position="789"/>
    </location>
</feature>
<evidence type="ECO:0000256" key="2">
    <source>
        <dbReference type="ARBA" id="ARBA00005755"/>
    </source>
</evidence>
<dbReference type="Gene3D" id="3.30.420.10">
    <property type="entry name" value="Ribonuclease H-like superfamily/Ribonuclease H"/>
    <property type="match status" value="1"/>
</dbReference>
<dbReference type="GO" id="GO:0042276">
    <property type="term" value="P:error-prone translesion synthesis"/>
    <property type="evidence" value="ECO:0007669"/>
    <property type="project" value="TreeGrafter"/>
</dbReference>
<evidence type="ECO:0000256" key="7">
    <source>
        <dbReference type="ARBA" id="ARBA00022833"/>
    </source>
</evidence>
<dbReference type="InterPro" id="IPR023211">
    <property type="entry name" value="DNA_pol_palm_dom_sf"/>
</dbReference>
<dbReference type="GO" id="GO:0000724">
    <property type="term" value="P:double-strand break repair via homologous recombination"/>
    <property type="evidence" value="ECO:0007669"/>
    <property type="project" value="TreeGrafter"/>
</dbReference>
<dbReference type="CDD" id="cd04370">
    <property type="entry name" value="BAH"/>
    <property type="match status" value="1"/>
</dbReference>
<dbReference type="InterPro" id="IPR006172">
    <property type="entry name" value="DNA-dir_DNA_pol_B"/>
</dbReference>
<feature type="region of interest" description="Disordered" evidence="14">
    <location>
        <begin position="446"/>
        <end position="468"/>
    </location>
</feature>
<dbReference type="GO" id="GO:0005634">
    <property type="term" value="C:nucleus"/>
    <property type="evidence" value="ECO:0007669"/>
    <property type="project" value="UniProtKB-SubCell"/>
</dbReference>
<evidence type="ECO:0000256" key="4">
    <source>
        <dbReference type="ARBA" id="ARBA00022695"/>
    </source>
</evidence>
<dbReference type="EC" id="2.7.7.7" evidence="13"/>
<dbReference type="InterPro" id="IPR012337">
    <property type="entry name" value="RNaseH-like_sf"/>
</dbReference>
<comment type="subcellular location">
    <subcellularLocation>
        <location evidence="13">Nucleus</location>
    </subcellularLocation>
</comment>
<dbReference type="Gene3D" id="3.30.342.10">
    <property type="entry name" value="DNA Polymerase, chain B, domain 1"/>
    <property type="match status" value="1"/>
</dbReference>
<dbReference type="KEGG" id="ngr:NAEGRDRAFT_81016"/>
<dbReference type="eggNOG" id="KOG0968">
    <property type="taxonomic scope" value="Eukaryota"/>
</dbReference>
<dbReference type="PANTHER" id="PTHR45812">
    <property type="entry name" value="DNA POLYMERASE ZETA CATALYTIC SUBUNIT"/>
    <property type="match status" value="1"/>
</dbReference>
<dbReference type="InterPro" id="IPR042087">
    <property type="entry name" value="DNA_pol_B_thumb"/>
</dbReference>
<dbReference type="VEuPathDB" id="AmoebaDB:NAEGRDRAFT_81016"/>
<evidence type="ECO:0000256" key="11">
    <source>
        <dbReference type="ARBA" id="ARBA00023204"/>
    </source>
</evidence>
<evidence type="ECO:0000313" key="17">
    <source>
        <dbReference type="Proteomes" id="UP000006671"/>
    </source>
</evidence>
<dbReference type="Proteomes" id="UP000006671">
    <property type="component" value="Unassembled WGS sequence"/>
</dbReference>
<dbReference type="Pfam" id="PF24055">
    <property type="entry name" value="POL3_N"/>
    <property type="match status" value="1"/>
</dbReference>
<keyword evidence="13" id="KW-0004">4Fe-4S</keyword>
<dbReference type="OrthoDB" id="2414538at2759"/>
<dbReference type="InterPro" id="IPR043502">
    <property type="entry name" value="DNA/RNA_pol_sf"/>
</dbReference>
<dbReference type="PROSITE" id="PS51038">
    <property type="entry name" value="BAH"/>
    <property type="match status" value="1"/>
</dbReference>
<reference evidence="16 17" key="1">
    <citation type="journal article" date="2010" name="Cell">
        <title>The genome of Naegleria gruberi illuminates early eukaryotic versatility.</title>
        <authorList>
            <person name="Fritz-Laylin L.K."/>
            <person name="Prochnik S.E."/>
            <person name="Ginger M.L."/>
            <person name="Dacks J.B."/>
            <person name="Carpenter M.L."/>
            <person name="Field M.C."/>
            <person name="Kuo A."/>
            <person name="Paredez A."/>
            <person name="Chapman J."/>
            <person name="Pham J."/>
            <person name="Shu S."/>
            <person name="Neupane R."/>
            <person name="Cipriano M."/>
            <person name="Mancuso J."/>
            <person name="Tu H."/>
            <person name="Salamov A."/>
            <person name="Lindquist E."/>
            <person name="Shapiro H."/>
            <person name="Lucas S."/>
            <person name="Grigoriev I.V."/>
            <person name="Cande W.Z."/>
            <person name="Fulton C."/>
            <person name="Rokhsar D.S."/>
            <person name="Dawson S.C."/>
        </authorList>
    </citation>
    <scope>NUCLEOTIDE SEQUENCE [LARGE SCALE GENOMIC DNA]</scope>
    <source>
        <strain evidence="16 17">NEG-M</strain>
    </source>
</reference>
<keyword evidence="3 13" id="KW-0808">Transferase</keyword>
<evidence type="ECO:0000256" key="6">
    <source>
        <dbReference type="ARBA" id="ARBA00022763"/>
    </source>
</evidence>
<dbReference type="Pfam" id="PF03104">
    <property type="entry name" value="DNA_pol_B_exo1"/>
    <property type="match status" value="1"/>
</dbReference>
<comment type="cofactor">
    <cofactor evidence="1 13">
        <name>[4Fe-4S] cluster</name>
        <dbReference type="ChEBI" id="CHEBI:49883"/>
    </cofactor>
</comment>
<evidence type="ECO:0000256" key="12">
    <source>
        <dbReference type="ARBA" id="ARBA00049244"/>
    </source>
</evidence>
<keyword evidence="9 13" id="KW-0408">Iron</keyword>
<dbReference type="PROSITE" id="PS00116">
    <property type="entry name" value="DNA_POLYMERASE_B"/>
    <property type="match status" value="1"/>
</dbReference>
<dbReference type="InterPro" id="IPR036397">
    <property type="entry name" value="RNaseH_sf"/>
</dbReference>
<dbReference type="Pfam" id="PF14260">
    <property type="entry name" value="zf-C4pol"/>
    <property type="match status" value="1"/>
</dbReference>
<name>D2VRX3_NAEGR</name>
<dbReference type="InterPro" id="IPR056435">
    <property type="entry name" value="DPOD/Z_N"/>
</dbReference>
<dbReference type="InterPro" id="IPR030559">
    <property type="entry name" value="PolZ_Rev3"/>
</dbReference>
<keyword evidence="8 13" id="KW-0239">DNA-directed DNA polymerase</keyword>
<dbReference type="GO" id="GO:0003682">
    <property type="term" value="F:chromatin binding"/>
    <property type="evidence" value="ECO:0007669"/>
    <property type="project" value="InterPro"/>
</dbReference>
<feature type="domain" description="BAH" evidence="15">
    <location>
        <begin position="543"/>
        <end position="675"/>
    </location>
</feature>
<dbReference type="InterPro" id="IPR006134">
    <property type="entry name" value="DNA-dir_DNA_pol_B_multi_dom"/>
</dbReference>
<dbReference type="GO" id="GO:0000166">
    <property type="term" value="F:nucleotide binding"/>
    <property type="evidence" value="ECO:0007669"/>
    <property type="project" value="InterPro"/>
</dbReference>
<keyword evidence="13" id="KW-0863">Zinc-finger</keyword>
<keyword evidence="7 13" id="KW-0862">Zinc</keyword>
<evidence type="ECO:0000256" key="10">
    <source>
        <dbReference type="ARBA" id="ARBA00023014"/>
    </source>
</evidence>
<dbReference type="InterPro" id="IPR017964">
    <property type="entry name" value="DNA-dir_DNA_pol_B_CS"/>
</dbReference>
<dbReference type="GO" id="GO:0016035">
    <property type="term" value="C:zeta DNA polymerase complex"/>
    <property type="evidence" value="ECO:0007669"/>
    <property type="project" value="InterPro"/>
</dbReference>
<keyword evidence="6" id="KW-0227">DNA damage</keyword>
<dbReference type="GO" id="GO:0003677">
    <property type="term" value="F:DNA binding"/>
    <property type="evidence" value="ECO:0007669"/>
    <property type="project" value="UniProtKB-KW"/>
</dbReference>
<evidence type="ECO:0000256" key="1">
    <source>
        <dbReference type="ARBA" id="ARBA00001966"/>
    </source>
</evidence>
<protein>
    <recommendedName>
        <fullName evidence="13">DNA polymerase</fullName>
        <ecNumber evidence="13">2.7.7.7</ecNumber>
    </recommendedName>
</protein>
<dbReference type="GO" id="GO:0051539">
    <property type="term" value="F:4 iron, 4 sulfur cluster binding"/>
    <property type="evidence" value="ECO:0007669"/>
    <property type="project" value="UniProtKB-KW"/>
</dbReference>
<keyword evidence="13" id="KW-0238">DNA-binding</keyword>
<dbReference type="eggNOG" id="KOG1886">
    <property type="taxonomic scope" value="Eukaryota"/>
</dbReference>
<dbReference type="GO" id="GO:0006260">
    <property type="term" value="P:DNA replication"/>
    <property type="evidence" value="ECO:0007669"/>
    <property type="project" value="UniProtKB-KW"/>
</dbReference>
<feature type="compositionally biased region" description="Low complexity" evidence="14">
    <location>
        <begin position="766"/>
        <end position="789"/>
    </location>
</feature>
<feature type="compositionally biased region" description="Acidic residues" evidence="14">
    <location>
        <begin position="454"/>
        <end position="468"/>
    </location>
</feature>
<dbReference type="CDD" id="cd05778">
    <property type="entry name" value="DNA_polB_zeta_exo"/>
    <property type="match status" value="1"/>
</dbReference>
<evidence type="ECO:0000256" key="14">
    <source>
        <dbReference type="SAM" id="MobiDB-lite"/>
    </source>
</evidence>
<keyword evidence="10 13" id="KW-0411">Iron-sulfur</keyword>
<dbReference type="InterPro" id="IPR001025">
    <property type="entry name" value="BAH_dom"/>
</dbReference>
<keyword evidence="13" id="KW-0539">Nucleus</keyword>
<proteinExistence type="inferred from homology"/>
<dbReference type="InterPro" id="IPR043151">
    <property type="entry name" value="BAH_sf"/>
</dbReference>